<organism evidence="4 5">
    <name type="scientific">Rubritalea tangerina</name>
    <dbReference type="NCBI Taxonomy" id="430798"/>
    <lineage>
        <taxon>Bacteria</taxon>
        <taxon>Pseudomonadati</taxon>
        <taxon>Verrucomicrobiota</taxon>
        <taxon>Verrucomicrobiia</taxon>
        <taxon>Verrucomicrobiales</taxon>
        <taxon>Rubritaleaceae</taxon>
        <taxon>Rubritalea</taxon>
    </lineage>
</organism>
<reference evidence="5" key="1">
    <citation type="journal article" date="2019" name="Int. J. Syst. Evol. Microbiol.">
        <title>The Global Catalogue of Microorganisms (GCM) 10K type strain sequencing project: providing services to taxonomists for standard genome sequencing and annotation.</title>
        <authorList>
            <consortium name="The Broad Institute Genomics Platform"/>
            <consortium name="The Broad Institute Genome Sequencing Center for Infectious Disease"/>
            <person name="Wu L."/>
            <person name="Ma J."/>
        </authorList>
    </citation>
    <scope>NUCLEOTIDE SEQUENCE [LARGE SCALE GENOMIC DNA]</scope>
    <source>
        <strain evidence="5">CCUG 57942</strain>
    </source>
</reference>
<sequence>MRGRSIVGGFLLWLVVSYPLLVRGGEARCVNFLYATGEGEKAAGLYLPAGYNGKDSYPLVVYLHGSGGAGDNGGDALGRWLNSMPIIKEALKKPELYECLILVPRCPRGKLWAPVPASAKQSAWRARRHGVEGKTPDNAEALGKAIRAVCKAYSVNTQKITITGFSMGGEGALRYAGMHGDLFAAVAPAAGTAAVVMEDVPALSKMGVWIFQGERDRVSPSDLAQDLVQALKQAGGQVKYTEYEGVGHGFAPRVYSDRKFIEWLLEQEKGDKKSSRSSEQFFCSLGSGEGFELGVSVVVV</sequence>
<protein>
    <submittedName>
        <fullName evidence="4">Alpha/beta family hydrolase</fullName>
    </submittedName>
</protein>
<comment type="caution">
    <text evidence="4">The sequence shown here is derived from an EMBL/GenBank/DDBJ whole genome shotgun (WGS) entry which is preliminary data.</text>
</comment>
<dbReference type="Pfam" id="PF01738">
    <property type="entry name" value="DLH"/>
    <property type="match status" value="1"/>
</dbReference>
<gene>
    <name evidence="4" type="ORF">ACFSW8_16070</name>
</gene>
<accession>A0ABW4ZEH2</accession>
<keyword evidence="1" id="KW-0732">Signal</keyword>
<evidence type="ECO:0000259" key="3">
    <source>
        <dbReference type="Pfam" id="PF01738"/>
    </source>
</evidence>
<proteinExistence type="predicted"/>
<dbReference type="GO" id="GO:0016787">
    <property type="term" value="F:hydrolase activity"/>
    <property type="evidence" value="ECO:0007669"/>
    <property type="project" value="UniProtKB-KW"/>
</dbReference>
<evidence type="ECO:0000256" key="1">
    <source>
        <dbReference type="ARBA" id="ARBA00022729"/>
    </source>
</evidence>
<dbReference type="Proteomes" id="UP001597389">
    <property type="component" value="Unassembled WGS sequence"/>
</dbReference>
<name>A0ABW4ZEH2_9BACT</name>
<dbReference type="InterPro" id="IPR029058">
    <property type="entry name" value="AB_hydrolase_fold"/>
</dbReference>
<dbReference type="PANTHER" id="PTHR43037:SF5">
    <property type="entry name" value="FERULOYL ESTERASE"/>
    <property type="match status" value="1"/>
</dbReference>
<dbReference type="PANTHER" id="PTHR43037">
    <property type="entry name" value="UNNAMED PRODUCT-RELATED"/>
    <property type="match status" value="1"/>
</dbReference>
<dbReference type="InterPro" id="IPR050955">
    <property type="entry name" value="Plant_Biomass_Hydrol_Est"/>
</dbReference>
<keyword evidence="5" id="KW-1185">Reference proteome</keyword>
<dbReference type="EMBL" id="JBHUJB010000080">
    <property type="protein sequence ID" value="MFD2160421.1"/>
    <property type="molecule type" value="Genomic_DNA"/>
</dbReference>
<dbReference type="SUPFAM" id="SSF53474">
    <property type="entry name" value="alpha/beta-Hydrolases"/>
    <property type="match status" value="1"/>
</dbReference>
<evidence type="ECO:0000313" key="4">
    <source>
        <dbReference type="EMBL" id="MFD2160421.1"/>
    </source>
</evidence>
<dbReference type="Gene3D" id="3.40.50.1820">
    <property type="entry name" value="alpha/beta hydrolase"/>
    <property type="match status" value="1"/>
</dbReference>
<dbReference type="InterPro" id="IPR002925">
    <property type="entry name" value="Dienelactn_hydro"/>
</dbReference>
<keyword evidence="2 4" id="KW-0378">Hydrolase</keyword>
<evidence type="ECO:0000313" key="5">
    <source>
        <dbReference type="Proteomes" id="UP001597389"/>
    </source>
</evidence>
<dbReference type="RefSeq" id="WP_377088697.1">
    <property type="nucleotide sequence ID" value="NZ_JBHSJL010000014.1"/>
</dbReference>
<evidence type="ECO:0000256" key="2">
    <source>
        <dbReference type="ARBA" id="ARBA00022801"/>
    </source>
</evidence>
<feature type="domain" description="Dienelactone hydrolase" evidence="3">
    <location>
        <begin position="143"/>
        <end position="253"/>
    </location>
</feature>